<dbReference type="PANTHER" id="PTHR47529:SF1">
    <property type="entry name" value="PERIPLASMIC CHAPERONE PPID"/>
    <property type="match status" value="1"/>
</dbReference>
<protein>
    <recommendedName>
        <fullName evidence="9">Periplasmic chaperone PpiD</fullName>
    </recommendedName>
    <alternativeName>
        <fullName evidence="10">Periplasmic folding chaperone</fullName>
    </alternativeName>
</protein>
<evidence type="ECO:0000256" key="5">
    <source>
        <dbReference type="ARBA" id="ARBA00022989"/>
    </source>
</evidence>
<evidence type="ECO:0000256" key="8">
    <source>
        <dbReference type="ARBA" id="ARBA00038408"/>
    </source>
</evidence>
<sequence length="714" mass="78362">MATLEKIRNKAALLIIVVGLAMLAFIMGDFLRSGTTFFSQEQNVALKIDGEKIKAPDFQERLNQVEQLQGGGQSLSDEQRMYINNQVAQQFENEVLVNKEAEALGVDVSSAEFLAMLTGQGGIAPSPMLSQFLGQFGINAADSKAVSDFINQMTDKSISSQPQEVQSSYKKIQLQWLTLQQQSVLSRKQEKIASLLSRSVVLNDIDAQFMSEVPNRQVAMVHGSSADIADDKVKVTDQDIQKYYDSHKEYFKLRFGTTKMQYISKEVRPSAKDYADAEKTMQNVKSLLATTTPEDAFRNLSDKFIASTYLTMDEISQMNLPGSVTDFITSAAVNEVNDPTLANDQYSLVKLTGKKNATAGVKLQMIVLDSTKLNLVDSINTQLASGVNFGDLAKKYSVDDRSKASDGYVLMANRFGMPDSTITEAIAASSQMDTIFKVPFGNVITIKKNNYAMLLKASDPKPAVDKYKFAYGIVPATFSDDTYNSDFNAMSQILLNNSDFKAMAKAAADKGYQVEDGVYVDVSTPILGNIASSRPVIHWALNADAGAISEKVQRCGLNNIMIASVVEHVKPGYKPLSMVKDDIKRRLMDTKKGEKMASDLEAKKLTTLEDYASAMKSRVDTISGMSYTVTGAQPALVNGYAMTTALQSISKPFSTEDGSVYVVRPMSESNAPAGASVQAVIQQKKAAMSNQIAQRAFMHLYNILKIKDNRAKFY</sequence>
<keyword evidence="14" id="KW-1185">Reference proteome</keyword>
<keyword evidence="2" id="KW-1003">Cell membrane</keyword>
<dbReference type="SUPFAM" id="SSF54534">
    <property type="entry name" value="FKBP-like"/>
    <property type="match status" value="1"/>
</dbReference>
<organism evidence="13 14">
    <name type="scientific">Falsiporphyromonas endometrii</name>
    <dbReference type="NCBI Taxonomy" id="1387297"/>
    <lineage>
        <taxon>Bacteria</taxon>
        <taxon>Pseudomonadati</taxon>
        <taxon>Bacteroidota</taxon>
        <taxon>Bacteroidia</taxon>
        <taxon>Bacteroidales</taxon>
        <taxon>Porphyromonadaceae</taxon>
        <taxon>Falsiporphyromonas</taxon>
    </lineage>
</organism>
<dbReference type="SUPFAM" id="SSF109998">
    <property type="entry name" value="Triger factor/SurA peptide-binding domain-like"/>
    <property type="match status" value="1"/>
</dbReference>
<keyword evidence="7" id="KW-0143">Chaperone</keyword>
<comment type="caution">
    <text evidence="13">The sequence shown here is derived from an EMBL/GenBank/DDBJ whole genome shotgun (WGS) entry which is preliminary data.</text>
</comment>
<evidence type="ECO:0000256" key="4">
    <source>
        <dbReference type="ARBA" id="ARBA00022692"/>
    </source>
</evidence>
<dbReference type="Gene3D" id="3.10.50.40">
    <property type="match status" value="1"/>
</dbReference>
<evidence type="ECO:0000256" key="11">
    <source>
        <dbReference type="SAM" id="Phobius"/>
    </source>
</evidence>
<dbReference type="Proteomes" id="UP001596020">
    <property type="component" value="Unassembled WGS sequence"/>
</dbReference>
<feature type="transmembrane region" description="Helical" evidence="11">
    <location>
        <begin position="12"/>
        <end position="31"/>
    </location>
</feature>
<evidence type="ECO:0000259" key="12">
    <source>
        <dbReference type="Pfam" id="PF13145"/>
    </source>
</evidence>
<dbReference type="InterPro" id="IPR000297">
    <property type="entry name" value="PPIase_PpiC"/>
</dbReference>
<evidence type="ECO:0000256" key="3">
    <source>
        <dbReference type="ARBA" id="ARBA00022519"/>
    </source>
</evidence>
<accession>A0ABV9K7F1</accession>
<dbReference type="InterPro" id="IPR052029">
    <property type="entry name" value="PpiD_chaperone"/>
</dbReference>
<dbReference type="RefSeq" id="WP_380078842.1">
    <property type="nucleotide sequence ID" value="NZ_JBHSGO010000173.1"/>
</dbReference>
<dbReference type="Pfam" id="PF13623">
    <property type="entry name" value="SurA_N_2"/>
    <property type="match status" value="1"/>
</dbReference>
<evidence type="ECO:0000256" key="1">
    <source>
        <dbReference type="ARBA" id="ARBA00004382"/>
    </source>
</evidence>
<dbReference type="InterPro" id="IPR046357">
    <property type="entry name" value="PPIase_dom_sf"/>
</dbReference>
<gene>
    <name evidence="13" type="ORF">ACFO3G_05750</name>
</gene>
<reference evidence="14" key="1">
    <citation type="journal article" date="2019" name="Int. J. Syst. Evol. Microbiol.">
        <title>The Global Catalogue of Microorganisms (GCM) 10K type strain sequencing project: providing services to taxonomists for standard genome sequencing and annotation.</title>
        <authorList>
            <consortium name="The Broad Institute Genomics Platform"/>
            <consortium name="The Broad Institute Genome Sequencing Center for Infectious Disease"/>
            <person name="Wu L."/>
            <person name="Ma J."/>
        </authorList>
    </citation>
    <scope>NUCLEOTIDE SEQUENCE [LARGE SCALE GENOMIC DNA]</scope>
    <source>
        <strain evidence="14">CGMCC 4.7357</strain>
    </source>
</reference>
<keyword evidence="6 11" id="KW-0472">Membrane</keyword>
<evidence type="ECO:0000256" key="10">
    <source>
        <dbReference type="ARBA" id="ARBA00042775"/>
    </source>
</evidence>
<keyword evidence="13" id="KW-0413">Isomerase</keyword>
<dbReference type="EMBL" id="JBHSGO010000173">
    <property type="protein sequence ID" value="MFC4666102.1"/>
    <property type="molecule type" value="Genomic_DNA"/>
</dbReference>
<evidence type="ECO:0000256" key="6">
    <source>
        <dbReference type="ARBA" id="ARBA00023136"/>
    </source>
</evidence>
<dbReference type="PANTHER" id="PTHR47529">
    <property type="entry name" value="PEPTIDYL-PROLYL CIS-TRANS ISOMERASE D"/>
    <property type="match status" value="1"/>
</dbReference>
<comment type="subcellular location">
    <subcellularLocation>
        <location evidence="1">Cell inner membrane</location>
        <topology evidence="1">Single-pass type II membrane protein</topology>
        <orientation evidence="1">Periplasmic side</orientation>
    </subcellularLocation>
</comment>
<evidence type="ECO:0000256" key="2">
    <source>
        <dbReference type="ARBA" id="ARBA00022475"/>
    </source>
</evidence>
<dbReference type="InterPro" id="IPR027304">
    <property type="entry name" value="Trigger_fact/SurA_dom_sf"/>
</dbReference>
<dbReference type="Pfam" id="PF13145">
    <property type="entry name" value="Rotamase_2"/>
    <property type="match status" value="1"/>
</dbReference>
<name>A0ABV9K7F1_9PORP</name>
<keyword evidence="4 11" id="KW-0812">Transmembrane</keyword>
<keyword evidence="3" id="KW-0997">Cell inner membrane</keyword>
<feature type="domain" description="PpiC" evidence="12">
    <location>
        <begin position="235"/>
        <end position="358"/>
    </location>
</feature>
<evidence type="ECO:0000256" key="9">
    <source>
        <dbReference type="ARBA" id="ARBA00040743"/>
    </source>
</evidence>
<comment type="similarity">
    <text evidence="8">Belongs to the PpiD chaperone family.</text>
</comment>
<evidence type="ECO:0000313" key="13">
    <source>
        <dbReference type="EMBL" id="MFC4666102.1"/>
    </source>
</evidence>
<keyword evidence="5 11" id="KW-1133">Transmembrane helix</keyword>
<evidence type="ECO:0000313" key="14">
    <source>
        <dbReference type="Proteomes" id="UP001596020"/>
    </source>
</evidence>
<evidence type="ECO:0000256" key="7">
    <source>
        <dbReference type="ARBA" id="ARBA00023186"/>
    </source>
</evidence>
<dbReference type="GO" id="GO:0003755">
    <property type="term" value="F:peptidyl-prolyl cis-trans isomerase activity"/>
    <property type="evidence" value="ECO:0007669"/>
    <property type="project" value="UniProtKB-EC"/>
</dbReference>
<proteinExistence type="inferred from homology"/>